<evidence type="ECO:0000313" key="3">
    <source>
        <dbReference type="EMBL" id="CDQ99634.1"/>
    </source>
</evidence>
<dbReference type="AlphaFoldDB" id="A0A060Z6I9"/>
<reference evidence="2" key="2">
    <citation type="submission" date="2014-03" db="EMBL/GenBank/DDBJ databases">
        <authorList>
            <person name="Genoscope - CEA"/>
        </authorList>
    </citation>
    <scope>NUCLEOTIDE SEQUENCE</scope>
</reference>
<sequence length="65" mass="7369">MEGNVFPDQEQLLGFLKKLKEVFDVCDEDADGYIRVEHFVDLGLQFGQGDRDEVSLQLSVNDIHG</sequence>
<evidence type="ECO:0000313" key="2">
    <source>
        <dbReference type="EMBL" id="CDQ99631.1"/>
    </source>
</evidence>
<dbReference type="EMBL" id="FR948799">
    <property type="protein sequence ID" value="CDQ99634.1"/>
    <property type="molecule type" value="Genomic_DNA"/>
</dbReference>
<gene>
    <name evidence="2" type="ORF">GSONMT00031145001</name>
    <name evidence="3" type="ORF">GSONMT00044860001</name>
</gene>
<name>A0A060Z6I9_ONCMY</name>
<dbReference type="STRING" id="8022.A0A060Z6I9"/>
<organism evidence="2 4">
    <name type="scientific">Oncorhynchus mykiss</name>
    <name type="common">Rainbow trout</name>
    <name type="synonym">Salmo gairdneri</name>
    <dbReference type="NCBI Taxonomy" id="8022"/>
    <lineage>
        <taxon>Eukaryota</taxon>
        <taxon>Metazoa</taxon>
        <taxon>Chordata</taxon>
        <taxon>Craniata</taxon>
        <taxon>Vertebrata</taxon>
        <taxon>Euteleostomi</taxon>
        <taxon>Actinopterygii</taxon>
        <taxon>Neopterygii</taxon>
        <taxon>Teleostei</taxon>
        <taxon>Protacanthopterygii</taxon>
        <taxon>Salmoniformes</taxon>
        <taxon>Salmonidae</taxon>
        <taxon>Salmoninae</taxon>
        <taxon>Oncorhynchus</taxon>
    </lineage>
</organism>
<dbReference type="PROSITE" id="PS50222">
    <property type="entry name" value="EF_HAND_2"/>
    <property type="match status" value="1"/>
</dbReference>
<dbReference type="Proteomes" id="UP000193380">
    <property type="component" value="Unassembled WGS sequence"/>
</dbReference>
<evidence type="ECO:0000259" key="1">
    <source>
        <dbReference type="PROSITE" id="PS50222"/>
    </source>
</evidence>
<accession>A0A060Z6I9</accession>
<dbReference type="InterPro" id="IPR011992">
    <property type="entry name" value="EF-hand-dom_pair"/>
</dbReference>
<dbReference type="PaxDb" id="8022-A0A060Z6I9"/>
<protein>
    <recommendedName>
        <fullName evidence="1">EF-hand domain-containing protein</fullName>
    </recommendedName>
</protein>
<feature type="domain" description="EF-hand" evidence="1">
    <location>
        <begin position="14"/>
        <end position="49"/>
    </location>
</feature>
<proteinExistence type="predicted"/>
<dbReference type="SUPFAM" id="SSF47473">
    <property type="entry name" value="EF-hand"/>
    <property type="match status" value="1"/>
</dbReference>
<dbReference type="GO" id="GO:0005509">
    <property type="term" value="F:calcium ion binding"/>
    <property type="evidence" value="ECO:0007669"/>
    <property type="project" value="InterPro"/>
</dbReference>
<dbReference type="InterPro" id="IPR002048">
    <property type="entry name" value="EF_hand_dom"/>
</dbReference>
<reference evidence="2" key="1">
    <citation type="journal article" date="2014" name="Nat. Commun.">
        <title>The rainbow trout genome provides novel insights into evolution after whole-genome duplication in vertebrates.</title>
        <authorList>
            <person name="Berthelot C."/>
            <person name="Brunet F."/>
            <person name="Chalopin D."/>
            <person name="Juanchich A."/>
            <person name="Bernard M."/>
            <person name="Noel B."/>
            <person name="Bento P."/>
            <person name="Da Silva C."/>
            <person name="Labadie K."/>
            <person name="Alberti A."/>
            <person name="Aury J.M."/>
            <person name="Louis A."/>
            <person name="Dehais P."/>
            <person name="Bardou P."/>
            <person name="Montfort J."/>
            <person name="Klopp C."/>
            <person name="Cabau C."/>
            <person name="Gaspin C."/>
            <person name="Thorgaard G.H."/>
            <person name="Boussaha M."/>
            <person name="Quillet E."/>
            <person name="Guyomard R."/>
            <person name="Galiana D."/>
            <person name="Bobe J."/>
            <person name="Volff J.N."/>
            <person name="Genet C."/>
            <person name="Wincker P."/>
            <person name="Jaillon O."/>
            <person name="Roest Crollius H."/>
            <person name="Guiguen Y."/>
        </authorList>
    </citation>
    <scope>NUCLEOTIDE SEQUENCE [LARGE SCALE GENOMIC DNA]</scope>
</reference>
<evidence type="ECO:0000313" key="4">
    <source>
        <dbReference type="Proteomes" id="UP000193380"/>
    </source>
</evidence>
<dbReference type="EMBL" id="FR948784">
    <property type="protein sequence ID" value="CDQ99631.1"/>
    <property type="molecule type" value="Genomic_DNA"/>
</dbReference>